<organism evidence="1 2">
    <name type="scientific">Trifolium pratense</name>
    <name type="common">Red clover</name>
    <dbReference type="NCBI Taxonomy" id="57577"/>
    <lineage>
        <taxon>Eukaryota</taxon>
        <taxon>Viridiplantae</taxon>
        <taxon>Streptophyta</taxon>
        <taxon>Embryophyta</taxon>
        <taxon>Tracheophyta</taxon>
        <taxon>Spermatophyta</taxon>
        <taxon>Magnoliopsida</taxon>
        <taxon>eudicotyledons</taxon>
        <taxon>Gunneridae</taxon>
        <taxon>Pentapetalae</taxon>
        <taxon>rosids</taxon>
        <taxon>fabids</taxon>
        <taxon>Fabales</taxon>
        <taxon>Fabaceae</taxon>
        <taxon>Papilionoideae</taxon>
        <taxon>50 kb inversion clade</taxon>
        <taxon>NPAAA clade</taxon>
        <taxon>Hologalegina</taxon>
        <taxon>IRL clade</taxon>
        <taxon>Trifolieae</taxon>
        <taxon>Trifolium</taxon>
    </lineage>
</organism>
<name>A0ACB0LVT2_TRIPR</name>
<sequence>MDSILLKEMSWPRSNLRFSRNSSHSVCFGLSSNGSMLVETNVDLHDLCWSRNDLFSSCQFIIVFRCCGFMGHYVAIDQST</sequence>
<proteinExistence type="predicted"/>
<gene>
    <name evidence="1" type="ORF">MILVUS5_LOCUS37108</name>
</gene>
<evidence type="ECO:0000313" key="1">
    <source>
        <dbReference type="EMBL" id="CAJ2673684.1"/>
    </source>
</evidence>
<dbReference type="Proteomes" id="UP001177021">
    <property type="component" value="Unassembled WGS sequence"/>
</dbReference>
<keyword evidence="2" id="KW-1185">Reference proteome</keyword>
<accession>A0ACB0LVT2</accession>
<evidence type="ECO:0000313" key="2">
    <source>
        <dbReference type="Proteomes" id="UP001177021"/>
    </source>
</evidence>
<protein>
    <submittedName>
        <fullName evidence="1">Uncharacterized protein</fullName>
    </submittedName>
</protein>
<reference evidence="1" key="1">
    <citation type="submission" date="2023-10" db="EMBL/GenBank/DDBJ databases">
        <authorList>
            <person name="Rodriguez Cubillos JULIANA M."/>
            <person name="De Vega J."/>
        </authorList>
    </citation>
    <scope>NUCLEOTIDE SEQUENCE</scope>
</reference>
<dbReference type="EMBL" id="CASHSV030000716">
    <property type="protein sequence ID" value="CAJ2673684.1"/>
    <property type="molecule type" value="Genomic_DNA"/>
</dbReference>
<comment type="caution">
    <text evidence="1">The sequence shown here is derived from an EMBL/GenBank/DDBJ whole genome shotgun (WGS) entry which is preliminary data.</text>
</comment>